<dbReference type="Pfam" id="PF13872">
    <property type="entry name" value="AAA_34"/>
    <property type="match status" value="1"/>
</dbReference>
<dbReference type="GO" id="GO:0006355">
    <property type="term" value="P:regulation of DNA-templated transcription"/>
    <property type="evidence" value="ECO:0007669"/>
    <property type="project" value="InterPro"/>
</dbReference>
<accession>A0AAW2H965</accession>
<dbReference type="Pfam" id="PF25373">
    <property type="entry name" value="SBNO"/>
    <property type="match status" value="1"/>
</dbReference>
<evidence type="ECO:0000256" key="4">
    <source>
        <dbReference type="ARBA" id="ARBA00023242"/>
    </source>
</evidence>
<feature type="compositionally biased region" description="Basic and acidic residues" evidence="5">
    <location>
        <begin position="1"/>
        <end position="14"/>
    </location>
</feature>
<dbReference type="GO" id="GO:0009967">
    <property type="term" value="P:positive regulation of signal transduction"/>
    <property type="evidence" value="ECO:0007669"/>
    <property type="project" value="UniProtKB-ARBA"/>
</dbReference>
<evidence type="ECO:0000313" key="9">
    <source>
        <dbReference type="EMBL" id="KAL0266296.1"/>
    </source>
</evidence>
<reference evidence="9" key="1">
    <citation type="journal article" date="2024" name="Gigascience">
        <title>Chromosome-level genome of the poultry shaft louse Menopon gallinae provides insight into the host-switching and adaptive evolution of parasitic lice.</title>
        <authorList>
            <person name="Xu Y."/>
            <person name="Ma L."/>
            <person name="Liu S."/>
            <person name="Liang Y."/>
            <person name="Liu Q."/>
            <person name="He Z."/>
            <person name="Tian L."/>
            <person name="Duan Y."/>
            <person name="Cai W."/>
            <person name="Li H."/>
            <person name="Song F."/>
        </authorList>
    </citation>
    <scope>NUCLEOTIDE SEQUENCE</scope>
    <source>
        <strain evidence="9">Cailab_2023a</strain>
    </source>
</reference>
<evidence type="ECO:0000259" key="6">
    <source>
        <dbReference type="Pfam" id="PF13871"/>
    </source>
</evidence>
<dbReference type="GO" id="GO:0005634">
    <property type="term" value="C:nucleus"/>
    <property type="evidence" value="ECO:0007669"/>
    <property type="project" value="UniProtKB-SubCell"/>
</dbReference>
<comment type="caution">
    <text evidence="9">The sequence shown here is derived from an EMBL/GenBank/DDBJ whole genome shotgun (WGS) entry which is preliminary data.</text>
</comment>
<evidence type="ECO:0000259" key="8">
    <source>
        <dbReference type="Pfam" id="PF25373"/>
    </source>
</evidence>
<dbReference type="GO" id="GO:0042393">
    <property type="term" value="F:histone binding"/>
    <property type="evidence" value="ECO:0007669"/>
    <property type="project" value="TreeGrafter"/>
</dbReference>
<proteinExistence type="inferred from homology"/>
<feature type="domain" description="SBNO alpha/beta" evidence="8">
    <location>
        <begin position="1206"/>
        <end position="1329"/>
    </location>
</feature>
<dbReference type="InterPro" id="IPR026937">
    <property type="entry name" value="SBNO_Helicase_C_dom"/>
</dbReference>
<evidence type="ECO:0000256" key="5">
    <source>
        <dbReference type="SAM" id="MobiDB-lite"/>
    </source>
</evidence>
<dbReference type="SUPFAM" id="SSF52540">
    <property type="entry name" value="P-loop containing nucleoside triphosphate hydrolases"/>
    <property type="match status" value="2"/>
</dbReference>
<comment type="similarity">
    <text evidence="2">Belongs to the SBNO family.</text>
</comment>
<dbReference type="Pfam" id="PF13871">
    <property type="entry name" value="Helicase_C_4"/>
    <property type="match status" value="1"/>
</dbReference>
<comment type="subcellular location">
    <subcellularLocation>
        <location evidence="1">Nucleus</location>
    </subcellularLocation>
</comment>
<dbReference type="PANTHER" id="PTHR12706:SF30">
    <property type="entry name" value="PROTEIN STRAWBERRY NOTCH-RELATED"/>
    <property type="match status" value="1"/>
</dbReference>
<feature type="compositionally biased region" description="Basic and acidic residues" evidence="5">
    <location>
        <begin position="832"/>
        <end position="842"/>
    </location>
</feature>
<dbReference type="PANTHER" id="PTHR12706">
    <property type="entry name" value="STRAWBERRY NOTCH-RELATED"/>
    <property type="match status" value="1"/>
</dbReference>
<dbReference type="InterPro" id="IPR026741">
    <property type="entry name" value="SNO"/>
</dbReference>
<feature type="compositionally biased region" description="Basic residues" evidence="5">
    <location>
        <begin position="816"/>
        <end position="831"/>
    </location>
</feature>
<dbReference type="InterPro" id="IPR039187">
    <property type="entry name" value="SNO_AAA"/>
</dbReference>
<feature type="domain" description="Strawberry notch helicase C" evidence="6">
    <location>
        <begin position="890"/>
        <end position="1168"/>
    </location>
</feature>
<gene>
    <name evidence="9" type="ORF">PYX00_008883</name>
</gene>
<dbReference type="InterPro" id="IPR027417">
    <property type="entry name" value="P-loop_NTPase"/>
</dbReference>
<feature type="compositionally biased region" description="Basic and acidic residues" evidence="5">
    <location>
        <begin position="717"/>
        <end position="729"/>
    </location>
</feature>
<organism evidence="9">
    <name type="scientific">Menopon gallinae</name>
    <name type="common">poultry shaft louse</name>
    <dbReference type="NCBI Taxonomy" id="328185"/>
    <lineage>
        <taxon>Eukaryota</taxon>
        <taxon>Metazoa</taxon>
        <taxon>Ecdysozoa</taxon>
        <taxon>Arthropoda</taxon>
        <taxon>Hexapoda</taxon>
        <taxon>Insecta</taxon>
        <taxon>Pterygota</taxon>
        <taxon>Neoptera</taxon>
        <taxon>Paraneoptera</taxon>
        <taxon>Psocodea</taxon>
        <taxon>Troctomorpha</taxon>
        <taxon>Phthiraptera</taxon>
        <taxon>Amblycera</taxon>
        <taxon>Menoponidae</taxon>
        <taxon>Menopon</taxon>
    </lineage>
</organism>
<evidence type="ECO:0008006" key="10">
    <source>
        <dbReference type="Google" id="ProtNLM"/>
    </source>
</evidence>
<dbReference type="Gene3D" id="3.40.50.300">
    <property type="entry name" value="P-loop containing nucleotide triphosphate hydrolases"/>
    <property type="match status" value="2"/>
</dbReference>
<dbReference type="InterPro" id="IPR057332">
    <property type="entry name" value="SBNO_a/b_dom"/>
</dbReference>
<dbReference type="GO" id="GO:0031490">
    <property type="term" value="F:chromatin DNA binding"/>
    <property type="evidence" value="ECO:0007669"/>
    <property type="project" value="TreeGrafter"/>
</dbReference>
<evidence type="ECO:0000256" key="2">
    <source>
        <dbReference type="ARBA" id="ARBA00006992"/>
    </source>
</evidence>
<feature type="region of interest" description="Disordered" evidence="5">
    <location>
        <begin position="1"/>
        <end position="84"/>
    </location>
</feature>
<keyword evidence="4" id="KW-0539">Nucleus</keyword>
<dbReference type="EMBL" id="JARGDH010000005">
    <property type="protein sequence ID" value="KAL0266296.1"/>
    <property type="molecule type" value="Genomic_DNA"/>
</dbReference>
<evidence type="ECO:0000259" key="7">
    <source>
        <dbReference type="Pfam" id="PF13872"/>
    </source>
</evidence>
<name>A0AAW2H965_9NEOP</name>
<evidence type="ECO:0000256" key="3">
    <source>
        <dbReference type="ARBA" id="ARBA00023054"/>
    </source>
</evidence>
<keyword evidence="3" id="KW-0175">Coiled coil</keyword>
<feature type="region of interest" description="Disordered" evidence="5">
    <location>
        <begin position="717"/>
        <end position="860"/>
    </location>
</feature>
<sequence>MPRSKKTEEDKDVKDEESEADNSSESDSDFEDPDKIEVPGGGKDLETAVNASNNKANLMGSRDTNIDGGSDLKEIKGKKGGPSTSLDKLLGLNLSYPQAPPIQQPVPPRFPGGLITKTANPGFEMIPVPGIPGGGSGLIGNPFQQMLGGINPMSAYPGLNINTASLLQQSKMSPSMEMSKMFGGIGNMGGIGNLPSLNQLNAMLNPFSFNSGALLNTLLNPAMGMPPGYLQGQLSGKAVSQMWMNNEKFGLPAQQEEEEEEDDMGVAETYADYMPSKLKLGKKHPDPVVETASLSSVEPTDVWYKLSLPQECISSGALSALQLEAITYASQQHDHILPDGKRAGFLIGDGAGVGKGRTIAGIIFENYLKGRKKAIWVSVSNDLKYDSERDLHDIGALKIQVHALNKFKYAKISSPTNGNVKKGVIFSTYSALIGESSQSGGKYKTRLKQLLQWCGDDFDGVIVFDECHRAKNLCPVGSSKPTKTGLTVLELQNKLPKARVVYASATGASEPRNMAYMVRLGMWGEGTPFPDFNDFITAVEKRGVGAMEIVAMDMKLRGMYIARQLSFHGVTFKIEEVPLTPEFIKMYDDSVKLWVEAMQKFTEAAELIDAENRMKKTMWGQFWSSHQRFFKYLCIAAKVKYAVNVAREAVKCGKCVVIGLQSTGEARTLDQLERDDGELTDFVSTAKGVLQSLVEKHFPAPDRNRIHRLLGFDLSRKDDKKSKHDKNGYDDEAGNSTGKRKPVRQAAQRASKRVKLSSSDTEEDNSDNSDCSEFKLSGDSDSPESESHSEESNPSSDFNPFYSDSDSDADPWVGGGRKKKKSPKHKPKKKQTTQDKIKDIISKKLTTNKSNGKDDMTYPAPPRDAIERACNMKEELLEQIENIGERLPPNTLDQLIDELGGPENVAEMTGRKGRVVQTEDGIQYESRSETDVPLETLNLTEKQRFMDGDKDVAIISEAASSGISLQSDRRAKNQRRRVHITLELPWSADRAIQQFGRTHRSNQVNAPEYFFLISDLAGERRFASIVAKRLESLGALTHGDRRATETRDLSRFNIDNKYGRAALEATMKTIMGYEQPLVPPPQDYPKGKDFFKDVADALVGVGLITNSESMPGLLMLDKDYNNMSKFLNRILGMPVDLQNRLFKYFTDTLNEIIKQAKKTGRFDLGILDLGTAGENVKRVKLYSFLRKHATGTATTELHIVHVERGMSWDEAMEKWAELTGSKEGFWLSHQIRNNKQTAILAIAVDSGKAKKAETKKDTLYTIYRPNTGLQLRQETLAELEKKYKKVKSEDAQSHWIQQYNASVTTCSHAYWKGNCKNVTLNLDCEVGLRRRTYNILSGSVLSVWSRIEGVLAAKTGHNTKMQVVRLKTAEGIKIVGTLIPKSCVEPLREALSSDAEKTDVKTFEEEKI</sequence>
<feature type="compositionally biased region" description="Acidic residues" evidence="5">
    <location>
        <begin position="15"/>
        <end position="34"/>
    </location>
</feature>
<protein>
    <recommendedName>
        <fullName evidence="10">Protein strawberry notch</fullName>
    </recommendedName>
</protein>
<evidence type="ECO:0000256" key="1">
    <source>
        <dbReference type="ARBA" id="ARBA00004123"/>
    </source>
</evidence>
<dbReference type="FunFam" id="3.40.50.300:FF:000282">
    <property type="entry name" value="Strawberry notch homolog 1 (Drosophila)"/>
    <property type="match status" value="1"/>
</dbReference>
<feature type="domain" description="Strawberry notch AAA" evidence="7">
    <location>
        <begin position="283"/>
        <end position="588"/>
    </location>
</feature>